<evidence type="ECO:0000313" key="2">
    <source>
        <dbReference type="EMBL" id="KAK8151765.1"/>
    </source>
</evidence>
<evidence type="ECO:0000256" key="1">
    <source>
        <dbReference type="SAM" id="MobiDB-lite"/>
    </source>
</evidence>
<name>A0ABR1XFD6_9PEZI</name>
<protein>
    <submittedName>
        <fullName evidence="2">Uncharacterized protein</fullName>
    </submittedName>
</protein>
<evidence type="ECO:0000313" key="3">
    <source>
        <dbReference type="Proteomes" id="UP001456524"/>
    </source>
</evidence>
<proteinExistence type="predicted"/>
<sequence length="240" mass="26659">METHLLLPAQGKRHGLNSRPQSVHSSLPTPFVDYPCIFKHDLGRQSTPAYFSGDHGTAVKLERCCPDSFALRLLVCSCRLSLQRRKTDSVQIWRLLLRASPFQTLDFPCSLSGCAAVTYSPRMTRRRTRSCQKRSPPKASPTPTPTTSTWDSGTQLDPRSGLCRRGRPWHPVHLQARTLETPPCLGRPLPHFPQVDLAKREPGPARRAAKTGRKAVPTNPSSLVFHMVCGPQLVKGAFHG</sequence>
<dbReference type="EMBL" id="JBBWUH010000016">
    <property type="protein sequence ID" value="KAK8151765.1"/>
    <property type="molecule type" value="Genomic_DNA"/>
</dbReference>
<gene>
    <name evidence="2" type="ORF">IWX90DRAFT_90914</name>
</gene>
<keyword evidence="3" id="KW-1185">Reference proteome</keyword>
<accession>A0ABR1XFD6</accession>
<feature type="compositionally biased region" description="Basic residues" evidence="1">
    <location>
        <begin position="125"/>
        <end position="136"/>
    </location>
</feature>
<comment type="caution">
    <text evidence="2">The sequence shown here is derived from an EMBL/GenBank/DDBJ whole genome shotgun (WGS) entry which is preliminary data.</text>
</comment>
<feature type="region of interest" description="Disordered" evidence="1">
    <location>
        <begin position="193"/>
        <end position="217"/>
    </location>
</feature>
<reference evidence="2 3" key="1">
    <citation type="journal article" date="2022" name="G3 (Bethesda)">
        <title>Enemy or ally: a genomic approach to elucidate the lifestyle of Phyllosticta citrichinaensis.</title>
        <authorList>
            <person name="Buijs V.A."/>
            <person name="Groenewald J.Z."/>
            <person name="Haridas S."/>
            <person name="LaButti K.M."/>
            <person name="Lipzen A."/>
            <person name="Martin F.M."/>
            <person name="Barry K."/>
            <person name="Grigoriev I.V."/>
            <person name="Crous P.W."/>
            <person name="Seidl M.F."/>
        </authorList>
    </citation>
    <scope>NUCLEOTIDE SEQUENCE [LARGE SCALE GENOMIC DNA]</scope>
    <source>
        <strain evidence="2 3">CBS 129764</strain>
    </source>
</reference>
<dbReference type="Proteomes" id="UP001456524">
    <property type="component" value="Unassembled WGS sequence"/>
</dbReference>
<organism evidence="2 3">
    <name type="scientific">Phyllosticta citrichinensis</name>
    <dbReference type="NCBI Taxonomy" id="1130410"/>
    <lineage>
        <taxon>Eukaryota</taxon>
        <taxon>Fungi</taxon>
        <taxon>Dikarya</taxon>
        <taxon>Ascomycota</taxon>
        <taxon>Pezizomycotina</taxon>
        <taxon>Dothideomycetes</taxon>
        <taxon>Dothideomycetes incertae sedis</taxon>
        <taxon>Botryosphaeriales</taxon>
        <taxon>Phyllostictaceae</taxon>
        <taxon>Phyllosticta</taxon>
    </lineage>
</organism>
<feature type="region of interest" description="Disordered" evidence="1">
    <location>
        <begin position="125"/>
        <end position="157"/>
    </location>
</feature>